<dbReference type="GO" id="GO:0000976">
    <property type="term" value="F:transcription cis-regulatory region binding"/>
    <property type="evidence" value="ECO:0007669"/>
    <property type="project" value="TreeGrafter"/>
</dbReference>
<dbReference type="InterPro" id="IPR036093">
    <property type="entry name" value="NAC_dom_sf"/>
</dbReference>
<gene>
    <name evidence="8" type="primary">LOC120269973</name>
</gene>
<evidence type="ECO:0000256" key="3">
    <source>
        <dbReference type="ARBA" id="ARBA00023163"/>
    </source>
</evidence>
<evidence type="ECO:0000256" key="2">
    <source>
        <dbReference type="ARBA" id="ARBA00023125"/>
    </source>
</evidence>
<dbReference type="InterPro" id="IPR003441">
    <property type="entry name" value="NAC-dom"/>
</dbReference>
<evidence type="ECO:0000256" key="4">
    <source>
        <dbReference type="ARBA" id="ARBA00023242"/>
    </source>
</evidence>
<keyword evidence="4" id="KW-0539">Nucleus</keyword>
<dbReference type="AlphaFoldDB" id="A0AB40C2R7"/>
<sequence length="432" mass="49094">MWESSQLFIPKYYKKMIFADRTPKVQKTSLDSCSRTWLVNSRGIARKVKNATIFSDYQIKDFGAEAERECPNCKHIIDNSDVSLEWPGLPAGVKFDPSDQELLEHLAGKVGLDNSKSHMFIDEFIPTLEEDQGICYTHPENLPGVKKDGSSAHFFHRTSNAYATGQRKRRKIDGQYGISQEHVRWHKTGKTKPVLENGVQKGWKKIMVLYKSSKRGCKPDKANWVMHQYHLGSEEEEKDGELVVSKVLYQPQTKPAEKNETDMDNEDMDVLAIKTGPRTPKTNTPKPPRPRTNLPDDEELEHNFQIIPEQLKDNQETSTTESVLPVSLNECVNPTWCAGESQAVEDPDPNINDEALLCHEDLDSFPAFEDSSLQFQFPDLDHSKNEIPGKINNSLSGIYDLDNIEIDTPPDFQLADLQFGSQDSITSWLDRL</sequence>
<keyword evidence="3" id="KW-0804">Transcription</keyword>
<proteinExistence type="predicted"/>
<evidence type="ECO:0000256" key="1">
    <source>
        <dbReference type="ARBA" id="ARBA00023015"/>
    </source>
</evidence>
<dbReference type="Pfam" id="PF02365">
    <property type="entry name" value="NAM"/>
    <property type="match status" value="1"/>
</dbReference>
<feature type="region of interest" description="Disordered" evidence="5">
    <location>
        <begin position="274"/>
        <end position="296"/>
    </location>
</feature>
<dbReference type="PANTHER" id="PTHR31079:SF2">
    <property type="entry name" value="NAC DOMAIN CONTAINING PROTEIN 44-RELATED"/>
    <property type="match status" value="1"/>
</dbReference>
<evidence type="ECO:0000313" key="8">
    <source>
        <dbReference type="RefSeq" id="XP_039132899.1"/>
    </source>
</evidence>
<organism evidence="7 8">
    <name type="scientific">Dioscorea cayennensis subsp. rotundata</name>
    <name type="common">White Guinea yam</name>
    <name type="synonym">Dioscorea rotundata</name>
    <dbReference type="NCBI Taxonomy" id="55577"/>
    <lineage>
        <taxon>Eukaryota</taxon>
        <taxon>Viridiplantae</taxon>
        <taxon>Streptophyta</taxon>
        <taxon>Embryophyta</taxon>
        <taxon>Tracheophyta</taxon>
        <taxon>Spermatophyta</taxon>
        <taxon>Magnoliopsida</taxon>
        <taxon>Liliopsida</taxon>
        <taxon>Dioscoreales</taxon>
        <taxon>Dioscoreaceae</taxon>
        <taxon>Dioscorea</taxon>
    </lineage>
</organism>
<keyword evidence="7" id="KW-1185">Reference proteome</keyword>
<accession>A0AB40C2R7</accession>
<keyword evidence="1" id="KW-0805">Transcription regulation</keyword>
<dbReference type="Proteomes" id="UP001515500">
    <property type="component" value="Chromosome 10"/>
</dbReference>
<name>A0AB40C2R7_DIOCR</name>
<feature type="domain" description="NAC" evidence="6">
    <location>
        <begin position="89"/>
        <end position="250"/>
    </location>
</feature>
<protein>
    <submittedName>
        <fullName evidence="8">SUPPRESSOR OF GAMMA RESPONSE 1-like isoform X1</fullName>
    </submittedName>
</protein>
<evidence type="ECO:0000256" key="5">
    <source>
        <dbReference type="SAM" id="MobiDB-lite"/>
    </source>
</evidence>
<dbReference type="FunFam" id="2.170.150.80:FF:000009">
    <property type="entry name" value="NAC domain-containing protein 8"/>
    <property type="match status" value="1"/>
</dbReference>
<dbReference type="RefSeq" id="XP_039132899.1">
    <property type="nucleotide sequence ID" value="XM_039276965.1"/>
</dbReference>
<keyword evidence="2" id="KW-0238">DNA-binding</keyword>
<feature type="compositionally biased region" description="Low complexity" evidence="5">
    <location>
        <begin position="274"/>
        <end position="284"/>
    </location>
</feature>
<dbReference type="GO" id="GO:0003700">
    <property type="term" value="F:DNA-binding transcription factor activity"/>
    <property type="evidence" value="ECO:0007669"/>
    <property type="project" value="InterPro"/>
</dbReference>
<dbReference type="GO" id="GO:0005634">
    <property type="term" value="C:nucleus"/>
    <property type="evidence" value="ECO:0007669"/>
    <property type="project" value="TreeGrafter"/>
</dbReference>
<dbReference type="GeneID" id="120269973"/>
<dbReference type="InterPro" id="IPR044799">
    <property type="entry name" value="SOG1-like"/>
</dbReference>
<dbReference type="Gene3D" id="2.170.150.80">
    <property type="entry name" value="NAC domain"/>
    <property type="match status" value="1"/>
</dbReference>
<evidence type="ECO:0000259" key="6">
    <source>
        <dbReference type="PROSITE" id="PS51005"/>
    </source>
</evidence>
<evidence type="ECO:0000313" key="7">
    <source>
        <dbReference type="Proteomes" id="UP001515500"/>
    </source>
</evidence>
<reference evidence="8" key="1">
    <citation type="submission" date="2025-08" db="UniProtKB">
        <authorList>
            <consortium name="RefSeq"/>
        </authorList>
    </citation>
    <scope>IDENTIFICATION</scope>
</reference>
<dbReference type="SUPFAM" id="SSF101941">
    <property type="entry name" value="NAC domain"/>
    <property type="match status" value="1"/>
</dbReference>
<dbReference type="PANTHER" id="PTHR31079">
    <property type="entry name" value="NAC DOMAIN-CONTAINING PROTEIN 73"/>
    <property type="match status" value="1"/>
</dbReference>
<dbReference type="PROSITE" id="PS51005">
    <property type="entry name" value="NAC"/>
    <property type="match status" value="1"/>
</dbReference>